<evidence type="ECO:0000313" key="4">
    <source>
        <dbReference type="Proteomes" id="UP000261640"/>
    </source>
</evidence>
<dbReference type="GeneTree" id="ENSGT00940000153469"/>
<evidence type="ECO:0000259" key="2">
    <source>
        <dbReference type="SMART" id="SM00382"/>
    </source>
</evidence>
<dbReference type="GeneID" id="113128777"/>
<feature type="region of interest" description="Disordered" evidence="1">
    <location>
        <begin position="200"/>
        <end position="246"/>
    </location>
</feature>
<dbReference type="STRING" id="205130.ENSMAMP00000003022"/>
<reference evidence="3" key="2">
    <citation type="submission" date="2025-09" db="UniProtKB">
        <authorList>
            <consortium name="Ensembl"/>
        </authorList>
    </citation>
    <scope>IDENTIFICATION</scope>
</reference>
<dbReference type="Pfam" id="PF00004">
    <property type="entry name" value="AAA"/>
    <property type="match status" value="1"/>
</dbReference>
<dbReference type="InterPro" id="IPR003593">
    <property type="entry name" value="AAA+_ATPase"/>
</dbReference>
<feature type="compositionally biased region" description="Basic residues" evidence="1">
    <location>
        <begin position="417"/>
        <end position="430"/>
    </location>
</feature>
<keyword evidence="4" id="KW-1185">Reference proteome</keyword>
<name>A0A3Q3KNG0_9TELE</name>
<dbReference type="OrthoDB" id="9996895at2759"/>
<dbReference type="InterPro" id="IPR003959">
    <property type="entry name" value="ATPase_AAA_core"/>
</dbReference>
<dbReference type="Proteomes" id="UP000261640">
    <property type="component" value="Unplaced"/>
</dbReference>
<feature type="compositionally biased region" description="Basic residues" evidence="1">
    <location>
        <begin position="206"/>
        <end position="218"/>
    </location>
</feature>
<dbReference type="PANTHER" id="PTHR23389:SF21">
    <property type="entry name" value="ATPASE FAMILY AAA DOMAIN-CONTAINING PROTEIN 5"/>
    <property type="match status" value="1"/>
</dbReference>
<protein>
    <submittedName>
        <fullName evidence="3">ATPase family AAA domain containing 5b</fullName>
    </submittedName>
</protein>
<dbReference type="SMART" id="SM00382">
    <property type="entry name" value="AAA"/>
    <property type="match status" value="1"/>
</dbReference>
<accession>A0A3Q3KNG0</accession>
<dbReference type="CTD" id="321619"/>
<dbReference type="GO" id="GO:0005524">
    <property type="term" value="F:ATP binding"/>
    <property type="evidence" value="ECO:0007669"/>
    <property type="project" value="InterPro"/>
</dbReference>
<dbReference type="AlphaFoldDB" id="A0A3Q3KNG0"/>
<dbReference type="Gene3D" id="3.40.50.300">
    <property type="entry name" value="P-loop containing nucleotide triphosphate hydrolases"/>
    <property type="match status" value="1"/>
</dbReference>
<feature type="compositionally biased region" description="Basic and acidic residues" evidence="1">
    <location>
        <begin position="290"/>
        <end position="310"/>
    </location>
</feature>
<dbReference type="GO" id="GO:0016887">
    <property type="term" value="F:ATP hydrolysis activity"/>
    <property type="evidence" value="ECO:0007669"/>
    <property type="project" value="InterPro"/>
</dbReference>
<dbReference type="GO" id="GO:0061860">
    <property type="term" value="F:DNA clamp unloader activity"/>
    <property type="evidence" value="ECO:0007669"/>
    <property type="project" value="TreeGrafter"/>
</dbReference>
<dbReference type="Ensembl" id="ENSMAMT00000003084.2">
    <property type="protein sequence ID" value="ENSMAMP00000003022.2"/>
    <property type="gene ID" value="ENSMAMG00000002077.2"/>
</dbReference>
<reference evidence="3" key="1">
    <citation type="submission" date="2025-08" db="UniProtKB">
        <authorList>
            <consortium name="Ensembl"/>
        </authorList>
    </citation>
    <scope>IDENTIFICATION</scope>
</reference>
<feature type="domain" description="AAA+ ATPase" evidence="2">
    <location>
        <begin position="329"/>
        <end position="556"/>
    </location>
</feature>
<proteinExistence type="predicted"/>
<feature type="region of interest" description="Disordered" evidence="1">
    <location>
        <begin position="1"/>
        <end position="26"/>
    </location>
</feature>
<dbReference type="InParanoid" id="A0A3Q3KNG0"/>
<dbReference type="SUPFAM" id="SSF52540">
    <property type="entry name" value="P-loop containing nucleoside triphosphate hydrolases"/>
    <property type="match status" value="1"/>
</dbReference>
<dbReference type="GO" id="GO:0005634">
    <property type="term" value="C:nucleus"/>
    <property type="evidence" value="ECO:0007669"/>
    <property type="project" value="TreeGrafter"/>
</dbReference>
<feature type="compositionally biased region" description="Polar residues" evidence="1">
    <location>
        <begin position="230"/>
        <end position="243"/>
    </location>
</feature>
<dbReference type="RefSeq" id="XP_026160120.1">
    <property type="nucleotide sequence ID" value="XM_026304335.2"/>
</dbReference>
<evidence type="ECO:0000313" key="3">
    <source>
        <dbReference type="Ensembl" id="ENSMAMP00000003022.2"/>
    </source>
</evidence>
<dbReference type="PANTHER" id="PTHR23389">
    <property type="entry name" value="CHROMOSOME TRANSMISSION FIDELITY FACTOR 18"/>
    <property type="match status" value="1"/>
</dbReference>
<organism evidence="3 4">
    <name type="scientific">Mastacembelus armatus</name>
    <name type="common">zig-zag eel</name>
    <dbReference type="NCBI Taxonomy" id="205130"/>
    <lineage>
        <taxon>Eukaryota</taxon>
        <taxon>Metazoa</taxon>
        <taxon>Chordata</taxon>
        <taxon>Craniata</taxon>
        <taxon>Vertebrata</taxon>
        <taxon>Euteleostomi</taxon>
        <taxon>Actinopterygii</taxon>
        <taxon>Neopterygii</taxon>
        <taxon>Teleostei</taxon>
        <taxon>Neoteleostei</taxon>
        <taxon>Acanthomorphata</taxon>
        <taxon>Anabantaria</taxon>
        <taxon>Synbranchiformes</taxon>
        <taxon>Mastacembelidae</taxon>
        <taxon>Mastacembelus</taxon>
    </lineage>
</organism>
<feature type="region of interest" description="Disordered" evidence="1">
    <location>
        <begin position="409"/>
        <end position="443"/>
    </location>
</feature>
<evidence type="ECO:0000256" key="1">
    <source>
        <dbReference type="SAM" id="MobiDB-lite"/>
    </source>
</evidence>
<dbReference type="InterPro" id="IPR027417">
    <property type="entry name" value="P-loop_NTPase"/>
</dbReference>
<dbReference type="GO" id="GO:0003677">
    <property type="term" value="F:DNA binding"/>
    <property type="evidence" value="ECO:0007669"/>
    <property type="project" value="TreeGrafter"/>
</dbReference>
<sequence>MRNKVKRSRNCRDPSNEKLQTSPAAQNIPDAASAAKHINIAPVFTCTTQQGRSKWMSDGKRDHPAERKQTSVLPPQCNDLQRVKSENQLSTSAVCHLAKTEEPLQSTCRGPSALHICLDEIQTSNPAFPVQTVFDTLQKKANKSPCFEPTAHDPPCPTNHLKEKRKRAGDLSCERVTKRHRCIVAAEAAAGHVPTQEVQGSVSVKRSTRLSRTYRLRKQSGSLAGPVNNCEPTSDSQSPVTGDTTHRESCVEGVLWTDKYSPQQSSEVIGNSASVNKLHSWLKKWKLKADSDEKRKMEERRTKENSKDPWDCGDFQGEAGVEDDEEEPLCNTTLITGPAGVGKTAAVYACAQELGFKVFEVNSSSQRSGRHVLAQLKEATQSHLVETSGKDPLKPAYFNNYTTSCTPKSETLPGKTVHPKNLKSSSKKRAAQNGGCSGSKGKANPATVTLTNYFKMKARADHLHIGGCSPSEKPDSKKLDIPSLVCDQTMPENKKTKKTATSLILFEEVDVIFDDDAGFLAAVKTFMTTTKRPVILTTNDASFRERFNGNLEEIIFKAPPEMSICSYLQLVGLAENVRLDCDDVSSLLRLTRGDVRHCLLQLQLWVHGGRGRASQSAGLLKEPTQIKYSNDTEGKGSLDSQPPPCETGCTANMLGLYPLTQIQLLNHLKCQDWSETDMNKLLRPLAESWRRSVPLLYSNLELLLPIGTRGTSVHCQDKVRSGLQRELAPCDTDLHIQQTNGNISPKASSINSKCVKISRLSRRKRITKDTTVPSTDKPQRISLPLKEAHSAAPGLSDKAEQIAAKVATSCFSALTDFFDLMSYLDATLPAAAPLVSGSCKPQAFVWPGAEIKDGLSDEVSDEDDRSWSQEWLLNVQAAVEGLGCHRCCRRVSEAWIEAQNYRRETKGEEWGRLVDILTLPASSKRESLCFGFQPLCAPSVSQQRYELSQTLLGSKSFSLLGNRQAVTVDYLPALRSICRFQKARQLNKKPFRCLNYLSSLDLSKSTIQLLAEDFSTKYQEKD</sequence>
<feature type="region of interest" description="Disordered" evidence="1">
    <location>
        <begin position="290"/>
        <end position="314"/>
    </location>
</feature>